<evidence type="ECO:0000256" key="1">
    <source>
        <dbReference type="SAM" id="MobiDB-lite"/>
    </source>
</evidence>
<keyword evidence="4" id="KW-1185">Reference proteome</keyword>
<reference evidence="3 4" key="1">
    <citation type="submission" date="2018-10" db="EMBL/GenBank/DDBJ databases">
        <title>Genomic Encyclopedia of Archaeal and Bacterial Type Strains, Phase II (KMG-II): from individual species to whole genera.</title>
        <authorList>
            <person name="Goeker M."/>
        </authorList>
    </citation>
    <scope>NUCLEOTIDE SEQUENCE [LARGE SCALE GENOMIC DNA]</scope>
    <source>
        <strain evidence="3 4">RP-AC37</strain>
    </source>
</reference>
<proteinExistence type="predicted"/>
<feature type="transmembrane region" description="Helical" evidence="2">
    <location>
        <begin position="126"/>
        <end position="143"/>
    </location>
</feature>
<evidence type="ECO:0000313" key="4">
    <source>
        <dbReference type="Proteomes" id="UP000281955"/>
    </source>
</evidence>
<feature type="transmembrane region" description="Helical" evidence="2">
    <location>
        <begin position="101"/>
        <end position="120"/>
    </location>
</feature>
<gene>
    <name evidence="3" type="ORF">CLV35_2524</name>
</gene>
<accession>A0A420XPD1</accession>
<dbReference type="RefSeq" id="WP_231121758.1">
    <property type="nucleotide sequence ID" value="NZ_RBWV01000012.1"/>
</dbReference>
<feature type="region of interest" description="Disordered" evidence="1">
    <location>
        <begin position="1"/>
        <end position="58"/>
    </location>
</feature>
<keyword evidence="2" id="KW-1133">Transmembrane helix</keyword>
<dbReference type="InParanoid" id="A0A420XPD1"/>
<evidence type="ECO:0000256" key="2">
    <source>
        <dbReference type="SAM" id="Phobius"/>
    </source>
</evidence>
<organism evidence="3 4">
    <name type="scientific">Motilibacter peucedani</name>
    <dbReference type="NCBI Taxonomy" id="598650"/>
    <lineage>
        <taxon>Bacteria</taxon>
        <taxon>Bacillati</taxon>
        <taxon>Actinomycetota</taxon>
        <taxon>Actinomycetes</taxon>
        <taxon>Motilibacterales</taxon>
        <taxon>Motilibacteraceae</taxon>
        <taxon>Motilibacter</taxon>
    </lineage>
</organism>
<dbReference type="EMBL" id="RBWV01000012">
    <property type="protein sequence ID" value="RKS74026.1"/>
    <property type="molecule type" value="Genomic_DNA"/>
</dbReference>
<evidence type="ECO:0000313" key="3">
    <source>
        <dbReference type="EMBL" id="RKS74026.1"/>
    </source>
</evidence>
<evidence type="ECO:0008006" key="5">
    <source>
        <dbReference type="Google" id="ProtNLM"/>
    </source>
</evidence>
<comment type="caution">
    <text evidence="3">The sequence shown here is derived from an EMBL/GenBank/DDBJ whole genome shotgun (WGS) entry which is preliminary data.</text>
</comment>
<name>A0A420XPD1_9ACTN</name>
<dbReference type="Pfam" id="PF11241">
    <property type="entry name" value="DUF3043"/>
    <property type="match status" value="1"/>
</dbReference>
<dbReference type="AlphaFoldDB" id="A0A420XPD1"/>
<dbReference type="InterPro" id="IPR021403">
    <property type="entry name" value="DUF3043"/>
</dbReference>
<dbReference type="Proteomes" id="UP000281955">
    <property type="component" value="Unassembled WGS sequence"/>
</dbReference>
<sequence length="193" mass="21495">MLRRRTPTAPAADLSTTTVDLSKAGGKGRPTPKRSESQKQRKQAVRPPANSKEARALARARMREERLARAEGLKRGDERSLPARDRGPVRRFARDYVDARYNVAEYFMLVIPVVLVLGLIRPIALLGTYLLFLTVVLGIADSVRLRLGLKRALAAKLPTAETKGITMYAVMRSLQFRALRLPKPQVRRGAKVA</sequence>
<protein>
    <recommendedName>
        <fullName evidence="5">DUF3043 family protein</fullName>
    </recommendedName>
</protein>
<keyword evidence="2" id="KW-0812">Transmembrane</keyword>
<keyword evidence="2" id="KW-0472">Membrane</keyword>